<sequence>MSAVAPAAASASPSASTTTTGNPFEIAYDRVLLKFWPRPSPGFNARLIVQMGLCGYVFVATVLFLVFYTIVIRRQDKKLWMFRFVQTRYGRYIVPNMYIVSVLPSLPAAGLIAGLLVDNRRIFVFRRGQHGAMLWKTLIWVVVYVQGWVVVFSGVTAALLISNEDKPFYLRPAFINSIYISGPFVIVLGIAIPSILCSNSWNYIMARVDQTLLILNAASIQYAKDGVLNAVAIDRTNQLEDEILIRGQDFFAQYLVMLGIWSAATINLVFVSLVGWSLVFKLRRQRRVGQTFAAPRVPAAELASETSGTHAKGSGTNPSSSTSTPDRKKGPGVGFEMQPPLHRASRTTTPNNQTTRNTNYQNQTIHKPSSPSNASQVASQRALTKLIRDLFVSSLGVTTFASIFVGDTIMIAVRRHEIFANWTRAEVGMTMTTWSYLIGTSVCTTAVLINEILFWRALCNPGTAWGVGGDSSFGTSSNNGPYGHGRPIRRGGNSHADGLGGGGGGNDEGAGVENGITVEMTKQVHVELPYHYLPSNTSSNAPRPWTPLETEVRKNQPRLQPGENPLGRLDAANSEFDDRKFDLERKMSGRKPVPRLDQMADGGGDDDRSSYHR</sequence>
<protein>
    <submittedName>
        <fullName evidence="3">BQ2448_7480 protein</fullName>
    </submittedName>
</protein>
<keyword evidence="2" id="KW-1133">Transmembrane helix</keyword>
<feature type="transmembrane region" description="Helical" evidence="2">
    <location>
        <begin position="92"/>
        <end position="117"/>
    </location>
</feature>
<evidence type="ECO:0000256" key="1">
    <source>
        <dbReference type="SAM" id="MobiDB-lite"/>
    </source>
</evidence>
<feature type="compositionally biased region" description="Gly residues" evidence="1">
    <location>
        <begin position="498"/>
        <end position="508"/>
    </location>
</feature>
<evidence type="ECO:0000256" key="2">
    <source>
        <dbReference type="SAM" id="Phobius"/>
    </source>
</evidence>
<evidence type="ECO:0000313" key="4">
    <source>
        <dbReference type="Proteomes" id="UP000198372"/>
    </source>
</evidence>
<feature type="transmembrane region" description="Helical" evidence="2">
    <location>
        <begin position="433"/>
        <end position="455"/>
    </location>
</feature>
<feature type="region of interest" description="Disordered" evidence="1">
    <location>
        <begin position="532"/>
        <end position="613"/>
    </location>
</feature>
<feature type="region of interest" description="Disordered" evidence="1">
    <location>
        <begin position="299"/>
        <end position="377"/>
    </location>
</feature>
<reference evidence="4" key="1">
    <citation type="submission" date="2016-09" db="EMBL/GenBank/DDBJ databases">
        <authorList>
            <person name="Jeantristanb JTB J.-T."/>
            <person name="Ricardo R."/>
        </authorList>
    </citation>
    <scope>NUCLEOTIDE SEQUENCE [LARGE SCALE GENOMIC DNA]</scope>
</reference>
<dbReference type="EMBL" id="FMSP01000018">
    <property type="protein sequence ID" value="SCV73554.1"/>
    <property type="molecule type" value="Genomic_DNA"/>
</dbReference>
<feature type="compositionally biased region" description="Basic and acidic residues" evidence="1">
    <location>
        <begin position="576"/>
        <end position="587"/>
    </location>
</feature>
<organism evidence="3 4">
    <name type="scientific">Microbotryum intermedium</name>
    <dbReference type="NCBI Taxonomy" id="269621"/>
    <lineage>
        <taxon>Eukaryota</taxon>
        <taxon>Fungi</taxon>
        <taxon>Dikarya</taxon>
        <taxon>Basidiomycota</taxon>
        <taxon>Pucciniomycotina</taxon>
        <taxon>Microbotryomycetes</taxon>
        <taxon>Microbotryales</taxon>
        <taxon>Microbotryaceae</taxon>
        <taxon>Microbotryum</taxon>
    </lineage>
</organism>
<feature type="transmembrane region" description="Helical" evidence="2">
    <location>
        <begin position="173"/>
        <end position="196"/>
    </location>
</feature>
<feature type="compositionally biased region" description="Low complexity" evidence="1">
    <location>
        <begin position="313"/>
        <end position="324"/>
    </location>
</feature>
<feature type="compositionally biased region" description="Polar residues" evidence="1">
    <location>
        <begin position="365"/>
        <end position="377"/>
    </location>
</feature>
<feature type="transmembrane region" description="Helical" evidence="2">
    <location>
        <begin position="390"/>
        <end position="413"/>
    </location>
</feature>
<accession>A0A238FNV1</accession>
<name>A0A238FNV1_9BASI</name>
<dbReference type="Proteomes" id="UP000198372">
    <property type="component" value="Unassembled WGS sequence"/>
</dbReference>
<gene>
    <name evidence="3" type="ORF">BQ2448_7480</name>
</gene>
<keyword evidence="2" id="KW-0472">Membrane</keyword>
<dbReference type="AlphaFoldDB" id="A0A238FNV1"/>
<evidence type="ECO:0000313" key="3">
    <source>
        <dbReference type="EMBL" id="SCV73554.1"/>
    </source>
</evidence>
<proteinExistence type="predicted"/>
<feature type="transmembrane region" description="Helical" evidence="2">
    <location>
        <begin position="137"/>
        <end position="161"/>
    </location>
</feature>
<feature type="region of interest" description="Disordered" evidence="1">
    <location>
        <begin position="476"/>
        <end position="512"/>
    </location>
</feature>
<feature type="transmembrane region" description="Helical" evidence="2">
    <location>
        <begin position="254"/>
        <end position="280"/>
    </location>
</feature>
<keyword evidence="2" id="KW-0812">Transmembrane</keyword>
<keyword evidence="4" id="KW-1185">Reference proteome</keyword>
<feature type="compositionally biased region" description="Low complexity" evidence="1">
    <location>
        <begin position="347"/>
        <end position="364"/>
    </location>
</feature>
<feature type="transmembrane region" description="Helical" evidence="2">
    <location>
        <begin position="47"/>
        <end position="71"/>
    </location>
</feature>
<dbReference type="OrthoDB" id="2537255at2759"/>